<evidence type="ECO:0000313" key="3">
    <source>
        <dbReference type="Proteomes" id="UP000593966"/>
    </source>
</evidence>
<dbReference type="Pfam" id="PF08379">
    <property type="entry name" value="Bact_transglu_N"/>
    <property type="match status" value="1"/>
</dbReference>
<dbReference type="InterPro" id="IPR002931">
    <property type="entry name" value="Transglutaminase-like"/>
</dbReference>
<dbReference type="AlphaFoldDB" id="A0A7S6VXA3"/>
<dbReference type="Pfam" id="PF01841">
    <property type="entry name" value="Transglut_core"/>
    <property type="match status" value="1"/>
</dbReference>
<evidence type="ECO:0000259" key="1">
    <source>
        <dbReference type="SMART" id="SM00460"/>
    </source>
</evidence>
<dbReference type="RefSeq" id="WP_180045112.1">
    <property type="nucleotide sequence ID" value="NZ_CP048659.1"/>
</dbReference>
<protein>
    <submittedName>
        <fullName evidence="2">Transglutaminase family protein</fullName>
    </submittedName>
</protein>
<accession>A0A7S6VXA3</accession>
<dbReference type="EMBL" id="CP048659">
    <property type="protein sequence ID" value="QOW46604.1"/>
    <property type="molecule type" value="Genomic_DNA"/>
</dbReference>
<dbReference type="PANTHER" id="PTHR33490">
    <property type="entry name" value="BLR5614 PROTEIN-RELATED"/>
    <property type="match status" value="1"/>
</dbReference>
<dbReference type="SMART" id="SM00460">
    <property type="entry name" value="TGc"/>
    <property type="match status" value="1"/>
</dbReference>
<dbReference type="Gene3D" id="3.10.620.30">
    <property type="match status" value="1"/>
</dbReference>
<dbReference type="Proteomes" id="UP000593966">
    <property type="component" value="Chromosome"/>
</dbReference>
<name>A0A7S6VXA3_9GAMM</name>
<feature type="domain" description="Transglutaminase-like" evidence="1">
    <location>
        <begin position="153"/>
        <end position="215"/>
    </location>
</feature>
<proteinExistence type="predicted"/>
<evidence type="ECO:0000313" key="2">
    <source>
        <dbReference type="EMBL" id="QOW46604.1"/>
    </source>
</evidence>
<sequence>MKLMINHQTYYQYTAPAKNSIQYIKMMPQSNRHQEVLHWNISVPGQNTCQKDQFDNMWMTATQHFEYMDLMIMAQGVVDIDEHNLFGIDTALDPMHFLQVTPFTQCSSEMLQFAQQYVTHINVQNLQRLAAAILNEMPYMPATTTVRHQASESFAAKQGVCQDHSHVFIAMAKALGVPARYVSGYLFVNDQAHLASHAWAEAFIQGKWYCFDVSNQIFQPNSHIYIATGRDYWDVAPVRGVRSHGGLESMHSIVQVLACA</sequence>
<dbReference type="InterPro" id="IPR013589">
    <property type="entry name" value="Bac_transglu_N"/>
</dbReference>
<dbReference type="PANTHER" id="PTHR33490:SF6">
    <property type="entry name" value="SLL1049 PROTEIN"/>
    <property type="match status" value="1"/>
</dbReference>
<dbReference type="SUPFAM" id="SSF54001">
    <property type="entry name" value="Cysteine proteinases"/>
    <property type="match status" value="1"/>
</dbReference>
<keyword evidence="3" id="KW-1185">Reference proteome</keyword>
<reference evidence="2 3" key="1">
    <citation type="submission" date="2020-02" db="EMBL/GenBank/DDBJ databases">
        <title>Tigecycline-resistant Acinetobacter species from pigs and migratory birds.</title>
        <authorList>
            <person name="Chen C."/>
            <person name="Sun J."/>
            <person name="Liao X.-P."/>
            <person name="Liu Y.-H."/>
        </authorList>
    </citation>
    <scope>NUCLEOTIDE SEQUENCE [LARGE SCALE GENOMIC DNA]</scope>
    <source>
        <strain evidence="2 3">YH12207_T</strain>
    </source>
</reference>
<organism evidence="2 3">
    <name type="scientific">Acinetobacter piscicola</name>
    <dbReference type="NCBI Taxonomy" id="2006115"/>
    <lineage>
        <taxon>Bacteria</taxon>
        <taxon>Pseudomonadati</taxon>
        <taxon>Pseudomonadota</taxon>
        <taxon>Gammaproteobacteria</taxon>
        <taxon>Moraxellales</taxon>
        <taxon>Moraxellaceae</taxon>
        <taxon>Acinetobacter</taxon>
    </lineage>
</organism>
<dbReference type="InterPro" id="IPR038765">
    <property type="entry name" value="Papain-like_cys_pep_sf"/>
</dbReference>
<gene>
    <name evidence="2" type="ORF">G0028_12255</name>
</gene>